<accession>A0A6A6JVG1</accession>
<reference evidence="2" key="1">
    <citation type="journal article" date="2020" name="Stud. Mycol.">
        <title>101 Dothideomycetes genomes: a test case for predicting lifestyles and emergence of pathogens.</title>
        <authorList>
            <person name="Haridas S."/>
            <person name="Albert R."/>
            <person name="Binder M."/>
            <person name="Bloem J."/>
            <person name="Labutti K."/>
            <person name="Salamov A."/>
            <person name="Andreopoulos B."/>
            <person name="Baker S."/>
            <person name="Barry K."/>
            <person name="Bills G."/>
            <person name="Bluhm B."/>
            <person name="Cannon C."/>
            <person name="Castanera R."/>
            <person name="Culley D."/>
            <person name="Daum C."/>
            <person name="Ezra D."/>
            <person name="Gonzalez J."/>
            <person name="Henrissat B."/>
            <person name="Kuo A."/>
            <person name="Liang C."/>
            <person name="Lipzen A."/>
            <person name="Lutzoni F."/>
            <person name="Magnuson J."/>
            <person name="Mondo S."/>
            <person name="Nolan M."/>
            <person name="Ohm R."/>
            <person name="Pangilinan J."/>
            <person name="Park H.-J."/>
            <person name="Ramirez L."/>
            <person name="Alfaro M."/>
            <person name="Sun H."/>
            <person name="Tritt A."/>
            <person name="Yoshinaga Y."/>
            <person name="Zwiers L.-H."/>
            <person name="Turgeon B."/>
            <person name="Goodwin S."/>
            <person name="Spatafora J."/>
            <person name="Crous P."/>
            <person name="Grigoriev I."/>
        </authorList>
    </citation>
    <scope>NUCLEOTIDE SEQUENCE</scope>
    <source>
        <strain evidence="2">CBS 379.55</strain>
    </source>
</reference>
<dbReference type="Proteomes" id="UP000800097">
    <property type="component" value="Unassembled WGS sequence"/>
</dbReference>
<dbReference type="EMBL" id="ML986485">
    <property type="protein sequence ID" value="KAF2280214.1"/>
    <property type="molecule type" value="Genomic_DNA"/>
</dbReference>
<sequence length="76" mass="8779">MTKDTPFRLCLIFLLVMQTICWALALLDLFSPGKPLSLYRSSMSIYRNSTTMLSQLLSRRAAAAGWLSYRDLRTRF</sequence>
<protein>
    <submittedName>
        <fullName evidence="2">Uncharacterized protein</fullName>
    </submittedName>
</protein>
<feature type="transmembrane region" description="Helical" evidence="1">
    <location>
        <begin position="6"/>
        <end position="30"/>
    </location>
</feature>
<keyword evidence="1" id="KW-0472">Membrane</keyword>
<evidence type="ECO:0000313" key="2">
    <source>
        <dbReference type="EMBL" id="KAF2280214.1"/>
    </source>
</evidence>
<dbReference type="RefSeq" id="XP_033657752.1">
    <property type="nucleotide sequence ID" value="XM_033797566.1"/>
</dbReference>
<keyword evidence="3" id="KW-1185">Reference proteome</keyword>
<keyword evidence="1" id="KW-0812">Transmembrane</keyword>
<keyword evidence="1" id="KW-1133">Transmembrane helix</keyword>
<proteinExistence type="predicted"/>
<evidence type="ECO:0000313" key="3">
    <source>
        <dbReference type="Proteomes" id="UP000800097"/>
    </source>
</evidence>
<evidence type="ECO:0000256" key="1">
    <source>
        <dbReference type="SAM" id="Phobius"/>
    </source>
</evidence>
<name>A0A6A6JVG1_WESOR</name>
<gene>
    <name evidence="2" type="ORF">EI97DRAFT_429971</name>
</gene>
<dbReference type="OrthoDB" id="3744583at2759"/>
<organism evidence="2 3">
    <name type="scientific">Westerdykella ornata</name>
    <dbReference type="NCBI Taxonomy" id="318751"/>
    <lineage>
        <taxon>Eukaryota</taxon>
        <taxon>Fungi</taxon>
        <taxon>Dikarya</taxon>
        <taxon>Ascomycota</taxon>
        <taxon>Pezizomycotina</taxon>
        <taxon>Dothideomycetes</taxon>
        <taxon>Pleosporomycetidae</taxon>
        <taxon>Pleosporales</taxon>
        <taxon>Sporormiaceae</taxon>
        <taxon>Westerdykella</taxon>
    </lineage>
</organism>
<dbReference type="GeneID" id="54550741"/>
<dbReference type="AlphaFoldDB" id="A0A6A6JVG1"/>